<feature type="transmembrane region" description="Helical" evidence="1">
    <location>
        <begin position="212"/>
        <end position="233"/>
    </location>
</feature>
<feature type="transmembrane region" description="Helical" evidence="1">
    <location>
        <begin position="182"/>
        <end position="206"/>
    </location>
</feature>
<feature type="transmembrane region" description="Helical" evidence="1">
    <location>
        <begin position="118"/>
        <end position="151"/>
    </location>
</feature>
<feature type="transmembrane region" description="Helical" evidence="1">
    <location>
        <begin position="87"/>
        <end position="106"/>
    </location>
</feature>
<feature type="transmembrane region" description="Helical" evidence="1">
    <location>
        <begin position="30"/>
        <end position="47"/>
    </location>
</feature>
<proteinExistence type="predicted"/>
<evidence type="ECO:0000256" key="1">
    <source>
        <dbReference type="SAM" id="Phobius"/>
    </source>
</evidence>
<protein>
    <submittedName>
        <fullName evidence="2">Uncharacterized protein</fullName>
    </submittedName>
</protein>
<dbReference type="AlphaFoldDB" id="X1GQI5"/>
<keyword evidence="1" id="KW-0812">Transmembrane</keyword>
<gene>
    <name evidence="2" type="ORF">S03H2_33020</name>
</gene>
<comment type="caution">
    <text evidence="2">The sequence shown here is derived from an EMBL/GenBank/DDBJ whole genome shotgun (WGS) entry which is preliminary data.</text>
</comment>
<organism evidence="2">
    <name type="scientific">marine sediment metagenome</name>
    <dbReference type="NCBI Taxonomy" id="412755"/>
    <lineage>
        <taxon>unclassified sequences</taxon>
        <taxon>metagenomes</taxon>
        <taxon>ecological metagenomes</taxon>
    </lineage>
</organism>
<feature type="transmembrane region" description="Helical" evidence="1">
    <location>
        <begin position="5"/>
        <end position="24"/>
    </location>
</feature>
<keyword evidence="1" id="KW-1133">Transmembrane helix</keyword>
<accession>X1GQI5</accession>
<evidence type="ECO:0000313" key="2">
    <source>
        <dbReference type="EMBL" id="GAH60146.1"/>
    </source>
</evidence>
<keyword evidence="1" id="KW-0472">Membrane</keyword>
<reference evidence="2" key="1">
    <citation type="journal article" date="2014" name="Front. Microbiol.">
        <title>High frequency of phylogenetically diverse reductive dehalogenase-homologous genes in deep subseafloor sedimentary metagenomes.</title>
        <authorList>
            <person name="Kawai M."/>
            <person name="Futagami T."/>
            <person name="Toyoda A."/>
            <person name="Takaki Y."/>
            <person name="Nishi S."/>
            <person name="Hori S."/>
            <person name="Arai W."/>
            <person name="Tsubouchi T."/>
            <person name="Morono Y."/>
            <person name="Uchiyama I."/>
            <person name="Ito T."/>
            <person name="Fujiyama A."/>
            <person name="Inagaki F."/>
            <person name="Takami H."/>
        </authorList>
    </citation>
    <scope>NUCLEOTIDE SEQUENCE</scope>
    <source>
        <strain evidence="2">Expedition CK06-06</strain>
    </source>
</reference>
<feature type="non-terminal residue" evidence="2">
    <location>
        <position position="1"/>
    </location>
</feature>
<name>X1GQI5_9ZZZZ</name>
<sequence>ISFFILFFLDITVIIILNGLSSYIESAGYLNHLVYFGSTIFLLYILNKGPKIFLKLMKDKANIFETEADFINYLSYFYKICKSKLEFYLPIVIAIIYEVVIISIFNDRFSGILNLTGWLYILNILQLILGMVWMFIFVLLIASGVLLLFSFFKGINALGDKFSLRVTFRNLKLGYFDDIGKFIISVSIPTILISTFYSILGFYIIVVIRNLFLGYAFMGISIVLTIIISSLLYKNTLNIHNSIVLSKKNLKISLLNAIDSVDVSDMMVFIQSCYHPNLHGY</sequence>
<dbReference type="EMBL" id="BARU01020087">
    <property type="protein sequence ID" value="GAH60146.1"/>
    <property type="molecule type" value="Genomic_DNA"/>
</dbReference>